<name>A0A938XEH9_9CLOT</name>
<feature type="domain" description="MRB1590-like C-terminal" evidence="3">
    <location>
        <begin position="473"/>
        <end position="571"/>
    </location>
</feature>
<feature type="domain" description="ATPase of the ABC class C-terminal" evidence="1">
    <location>
        <begin position="171"/>
        <end position="438"/>
    </location>
</feature>
<accession>A0A938XEH9</accession>
<evidence type="ECO:0000259" key="1">
    <source>
        <dbReference type="Pfam" id="PF09818"/>
    </source>
</evidence>
<dbReference type="Proteomes" id="UP000705508">
    <property type="component" value="Unassembled WGS sequence"/>
</dbReference>
<dbReference type="InterPro" id="IPR019195">
    <property type="entry name" value="ABC_ATPase_put"/>
</dbReference>
<evidence type="ECO:0000313" key="5">
    <source>
        <dbReference type="Proteomes" id="UP000705508"/>
    </source>
</evidence>
<dbReference type="Pfam" id="PF09818">
    <property type="entry name" value="ABC_ATPase"/>
    <property type="match status" value="1"/>
</dbReference>
<dbReference type="AlphaFoldDB" id="A0A938XEH9"/>
<evidence type="ECO:0000259" key="2">
    <source>
        <dbReference type="Pfam" id="PF20446"/>
    </source>
</evidence>
<evidence type="ECO:0000313" key="4">
    <source>
        <dbReference type="EMBL" id="MBM6949288.1"/>
    </source>
</evidence>
<feature type="domain" description="ATPase of the ABC class N-terminal" evidence="2">
    <location>
        <begin position="5"/>
        <end position="165"/>
    </location>
</feature>
<dbReference type="InterPro" id="IPR046834">
    <property type="entry name" value="ABC_ATPase_C"/>
</dbReference>
<dbReference type="EMBL" id="JACJKS010000022">
    <property type="protein sequence ID" value="MBM6949288.1"/>
    <property type="molecule type" value="Genomic_DNA"/>
</dbReference>
<gene>
    <name evidence="4" type="ORF">H6A20_11630</name>
</gene>
<dbReference type="PANTHER" id="PTHR38149">
    <property type="entry name" value="ATPASE"/>
    <property type="match status" value="1"/>
</dbReference>
<reference evidence="4" key="2">
    <citation type="journal article" date="2021" name="Sci. Rep.">
        <title>The distribution of antibiotic resistance genes in chicken gut microbiota commensals.</title>
        <authorList>
            <person name="Juricova H."/>
            <person name="Matiasovicova J."/>
            <person name="Kubasova T."/>
            <person name="Cejkova D."/>
            <person name="Rychlik I."/>
        </authorList>
    </citation>
    <scope>NUCLEOTIDE SEQUENCE</scope>
    <source>
        <strain evidence="4">An582</strain>
    </source>
</reference>
<dbReference type="InterPro" id="IPR046833">
    <property type="entry name" value="ABC_N"/>
</dbReference>
<dbReference type="PANTHER" id="PTHR38149:SF1">
    <property type="entry name" value="ATPASE"/>
    <property type="match status" value="1"/>
</dbReference>
<protein>
    <submittedName>
        <fullName evidence="4">ABC-ATPase domain-containing protein</fullName>
    </submittedName>
</protein>
<sequence length="573" mass="63352">MNTAVQLEQQLMSIHRKSYPAYKSLAGSWQFPGYILHIDHVQGDPFAAPSKVSVEVSGKTAGFPPQLFDRKDKRIALQDYLTREFGRQISAFLFQAKGSGKSGLLSISRCGQEVLERTALEMDEGRIRVRFEVGFPANGRTINAPELKKILFDYVPQCVKKALYYRNLDPAALQAVADLAEDQTFIRRELKRLDLVAFVANGSVLPRQSGVSDRPMKGAVVFESPESMEVELTLPHRGPVKGMGIPRGITLIVGGGYHGKSTLLKALELGVYNHIAGDGREYVITDDTAVKIRAEDGRAVSHVDISPFINHLPNGKDTVDFSTEDASGSTSQAANVVEAVEAGAGALLIDEDTSATNFMVRDALMQSVIAREQEPITPFIEQAGKLYGEKGVSVILVAGSSGAYFYIADKIIQMDTYRAYDITGHVKDICSRNREEMEFVTAHRKESEEIARWGAMTRRPRLGKIDKKHGQIKVKQYGKDSFSIGKDTVELKYVEQITDSEQTTALSYVLKHVIGEMETKKSASLEELAEKISREMEEKGPSCLVKGSSVPSGLAMTRKQEIYACLNRYRGFH</sequence>
<organism evidence="4 5">
    <name type="scientific">Mordavella massiliensis</name>
    <dbReference type="NCBI Taxonomy" id="1871024"/>
    <lineage>
        <taxon>Bacteria</taxon>
        <taxon>Bacillati</taxon>
        <taxon>Bacillota</taxon>
        <taxon>Clostridia</taxon>
        <taxon>Eubacteriales</taxon>
        <taxon>Clostridiaceae</taxon>
        <taxon>Mordavella</taxon>
    </lineage>
</organism>
<evidence type="ECO:0000259" key="3">
    <source>
        <dbReference type="Pfam" id="PF21117"/>
    </source>
</evidence>
<dbReference type="InterPro" id="IPR027417">
    <property type="entry name" value="P-loop_NTPase"/>
</dbReference>
<dbReference type="Pfam" id="PF21117">
    <property type="entry name" value="MRB1590_C"/>
    <property type="match status" value="1"/>
</dbReference>
<dbReference type="SUPFAM" id="SSF52540">
    <property type="entry name" value="P-loop containing nucleoside triphosphate hydrolases"/>
    <property type="match status" value="1"/>
</dbReference>
<proteinExistence type="predicted"/>
<dbReference type="Pfam" id="PF20446">
    <property type="entry name" value="ABC_N"/>
    <property type="match status" value="1"/>
</dbReference>
<comment type="caution">
    <text evidence="4">The sequence shown here is derived from an EMBL/GenBank/DDBJ whole genome shotgun (WGS) entry which is preliminary data.</text>
</comment>
<reference evidence="4" key="1">
    <citation type="submission" date="2020-08" db="EMBL/GenBank/DDBJ databases">
        <authorList>
            <person name="Cejkova D."/>
            <person name="Kubasova T."/>
            <person name="Jahodarova E."/>
            <person name="Rychlik I."/>
        </authorList>
    </citation>
    <scope>NUCLEOTIDE SEQUENCE</scope>
    <source>
        <strain evidence="4">An582</strain>
    </source>
</reference>
<dbReference type="RefSeq" id="WP_204907289.1">
    <property type="nucleotide sequence ID" value="NZ_JACJKS010000022.1"/>
</dbReference>
<dbReference type="InterPro" id="IPR049069">
    <property type="entry name" value="MRB1590-like_C"/>
</dbReference>